<dbReference type="GO" id="GO:0046872">
    <property type="term" value="F:metal ion binding"/>
    <property type="evidence" value="ECO:0007669"/>
    <property type="project" value="InterPro"/>
</dbReference>
<evidence type="ECO:0000313" key="2">
    <source>
        <dbReference type="EMBL" id="QJE74266.1"/>
    </source>
</evidence>
<dbReference type="Pfam" id="PF02310">
    <property type="entry name" value="B12-binding"/>
    <property type="match status" value="1"/>
</dbReference>
<feature type="domain" description="B12-binding" evidence="1">
    <location>
        <begin position="133"/>
        <end position="256"/>
    </location>
</feature>
<evidence type="ECO:0000259" key="1">
    <source>
        <dbReference type="PROSITE" id="PS51332"/>
    </source>
</evidence>
<organism evidence="2 3">
    <name type="scientific">Aerophototrophica crusticola</name>
    <dbReference type="NCBI Taxonomy" id="1709002"/>
    <lineage>
        <taxon>Bacteria</taxon>
        <taxon>Pseudomonadati</taxon>
        <taxon>Pseudomonadota</taxon>
        <taxon>Alphaproteobacteria</taxon>
        <taxon>Rhodospirillales</taxon>
        <taxon>Rhodospirillaceae</taxon>
        <taxon>Aerophototrophica</taxon>
    </lineage>
</organism>
<dbReference type="GO" id="GO:0031419">
    <property type="term" value="F:cobalamin binding"/>
    <property type="evidence" value="ECO:0007669"/>
    <property type="project" value="InterPro"/>
</dbReference>
<reference evidence="2" key="1">
    <citation type="submission" date="2020-04" db="EMBL/GenBank/DDBJ databases">
        <title>A desert anoxygenic phototrophic bacterium fixes CO2 using RubisCO under aerobic conditions.</title>
        <authorList>
            <person name="Tang K."/>
        </authorList>
    </citation>
    <scope>NUCLEOTIDE SEQUENCE [LARGE SCALE GENOMIC DNA]</scope>
    <source>
        <strain evidence="2">MIMtkB3</strain>
    </source>
</reference>
<sequence>MSLGLRGTVEAEVVPRLLLAHGATGKTGGPSTLHTNPVRTPLHGDDVVNLAGLLLAPEMGPAQEFVQARVRLGARPEHLFTDLLAPAARHLGYLWEQDLCDFGDVTVGMCHLRTIMRDMSSLLLAEAEPVDPRRRVLLLPTPGDQHSFGLFMVAEFFRRAGWDVTTANPSGRDELAALVREQWYAVVGLSGGSGAKLDMVAGCIRAVRKNSRNRSVGVMVGGPIFTLHPDYVGLVGADDCAVDGRQAPVQAEKFIA</sequence>
<dbReference type="Gene3D" id="3.40.50.280">
    <property type="entry name" value="Cobalamin-binding domain"/>
    <property type="match status" value="1"/>
</dbReference>
<dbReference type="InterPro" id="IPR006158">
    <property type="entry name" value="Cobalamin-bd"/>
</dbReference>
<dbReference type="EMBL" id="CP051775">
    <property type="protein sequence ID" value="QJE74266.1"/>
    <property type="molecule type" value="Genomic_DNA"/>
</dbReference>
<proteinExistence type="predicted"/>
<dbReference type="PROSITE" id="PS51332">
    <property type="entry name" value="B12_BINDING"/>
    <property type="match status" value="1"/>
</dbReference>
<dbReference type="CDD" id="cd02065">
    <property type="entry name" value="B12-binding_like"/>
    <property type="match status" value="1"/>
</dbReference>
<dbReference type="KEGG" id="acru:HHL28_15325"/>
<dbReference type="AlphaFoldDB" id="A0A858RBB6"/>
<name>A0A858RBB6_9PROT</name>
<dbReference type="Proteomes" id="UP000501891">
    <property type="component" value="Chromosome"/>
</dbReference>
<protein>
    <submittedName>
        <fullName evidence="2">Cobalamin B12-binding domain-containing protein</fullName>
    </submittedName>
</protein>
<keyword evidence="3" id="KW-1185">Reference proteome</keyword>
<dbReference type="SUPFAM" id="SSF52242">
    <property type="entry name" value="Cobalamin (vitamin B12)-binding domain"/>
    <property type="match status" value="1"/>
</dbReference>
<dbReference type="InterPro" id="IPR036724">
    <property type="entry name" value="Cobalamin-bd_sf"/>
</dbReference>
<gene>
    <name evidence="2" type="ORF">HHL28_15325</name>
</gene>
<evidence type="ECO:0000313" key="3">
    <source>
        <dbReference type="Proteomes" id="UP000501891"/>
    </source>
</evidence>
<accession>A0A858RBB6</accession>